<gene>
    <name evidence="17" type="primary">ND4L</name>
</gene>
<organism evidence="17">
    <name type="scientific">Chaleponcus netus</name>
    <dbReference type="NCBI Taxonomy" id="2931671"/>
    <lineage>
        <taxon>Eukaryota</taxon>
        <taxon>Metazoa</taxon>
        <taxon>Ecdysozoa</taxon>
        <taxon>Arthropoda</taxon>
        <taxon>Myriapoda</taxon>
        <taxon>Diplopoda</taxon>
        <taxon>Helminthomorpha</taxon>
        <taxon>Spirostreptida</taxon>
        <taxon>Odontopygidae</taxon>
        <taxon>Chaleponcus</taxon>
    </lineage>
</organism>
<keyword evidence="7 16" id="KW-0812">Transmembrane</keyword>
<protein>
    <recommendedName>
        <fullName evidence="4 16">NADH-ubiquinone oxidoreductase chain 4L</fullName>
        <ecNumber evidence="3 16">7.1.1.2</ecNumber>
    </recommendedName>
</protein>
<evidence type="ECO:0000256" key="15">
    <source>
        <dbReference type="ARBA" id="ARBA00049551"/>
    </source>
</evidence>
<keyword evidence="8 16" id="KW-1278">Translocase</keyword>
<sequence>MMMLILLISGFIAFVSMHKHTLNMLLSLEFIMLSLVVGLTFLATNLEMESYFILYFLTFAACEGALGLSIIVAMIRSHGSDFFWSFNVLQC</sequence>
<dbReference type="GO" id="GO:0008137">
    <property type="term" value="F:NADH dehydrogenase (ubiquinone) activity"/>
    <property type="evidence" value="ECO:0007669"/>
    <property type="project" value="UniProtKB-EC"/>
</dbReference>
<feature type="transmembrane region" description="Helical" evidence="16">
    <location>
        <begin position="53"/>
        <end position="75"/>
    </location>
</feature>
<evidence type="ECO:0000256" key="5">
    <source>
        <dbReference type="ARBA" id="ARBA00022448"/>
    </source>
</evidence>
<dbReference type="GO" id="GO:0030964">
    <property type="term" value="C:NADH dehydrogenase complex"/>
    <property type="evidence" value="ECO:0007669"/>
    <property type="project" value="TreeGrafter"/>
</dbReference>
<keyword evidence="13 16" id="KW-0496">Mitochondrion</keyword>
<dbReference type="EC" id="7.1.1.2" evidence="3 16"/>
<dbReference type="RefSeq" id="YP_010352928.1">
    <property type="nucleotide sequence ID" value="NC_062683.1"/>
</dbReference>
<dbReference type="Pfam" id="PF00420">
    <property type="entry name" value="Oxidored_q2"/>
    <property type="match status" value="1"/>
</dbReference>
<feature type="transmembrane region" description="Helical" evidence="16">
    <location>
        <begin position="27"/>
        <end position="46"/>
    </location>
</feature>
<comment type="similarity">
    <text evidence="2 16">Belongs to the complex I subunit 4L family.</text>
</comment>
<evidence type="ECO:0000256" key="9">
    <source>
        <dbReference type="ARBA" id="ARBA00022982"/>
    </source>
</evidence>
<dbReference type="CTD" id="4539"/>
<name>A0A8T9JCJ3_9MYRI</name>
<dbReference type="GO" id="GO:0042773">
    <property type="term" value="P:ATP synthesis coupled electron transport"/>
    <property type="evidence" value="ECO:0007669"/>
    <property type="project" value="UniProtKB-UniRule"/>
</dbReference>
<evidence type="ECO:0000256" key="8">
    <source>
        <dbReference type="ARBA" id="ARBA00022967"/>
    </source>
</evidence>
<evidence type="ECO:0000256" key="13">
    <source>
        <dbReference type="ARBA" id="ARBA00023128"/>
    </source>
</evidence>
<evidence type="ECO:0000256" key="16">
    <source>
        <dbReference type="RuleBase" id="RU004419"/>
    </source>
</evidence>
<comment type="function">
    <text evidence="16">Core subunit of the mitochondrial membrane respiratory chain NADH dehydrogenase (Complex I) which catalyzes electron transfer from NADH through the respiratory chain, using ubiquinone as an electron acceptor.</text>
</comment>
<keyword evidence="14 16" id="KW-0472">Membrane</keyword>
<reference evidence="17" key="1">
    <citation type="submission" date="2020-04" db="EMBL/GenBank/DDBJ databases">
        <title>Complete mitochondrial genomes from museum specimens uncover millipede evolution in the Eastern Arc Mountains.</title>
        <authorList>
            <person name="Margaryan A."/>
        </authorList>
    </citation>
    <scope>NUCLEOTIDE SEQUENCE</scope>
</reference>
<evidence type="ECO:0000256" key="10">
    <source>
        <dbReference type="ARBA" id="ARBA00022989"/>
    </source>
</evidence>
<evidence type="ECO:0000256" key="14">
    <source>
        <dbReference type="ARBA" id="ARBA00023136"/>
    </source>
</evidence>
<evidence type="ECO:0000256" key="12">
    <source>
        <dbReference type="ARBA" id="ARBA00023075"/>
    </source>
</evidence>
<evidence type="ECO:0000313" key="17">
    <source>
        <dbReference type="EMBL" id="UOF70333.1"/>
    </source>
</evidence>
<dbReference type="EMBL" id="MT394513">
    <property type="protein sequence ID" value="UOF70333.1"/>
    <property type="molecule type" value="Genomic_DNA"/>
</dbReference>
<comment type="catalytic activity">
    <reaction evidence="15 16">
        <text>a ubiquinone + NADH + 5 H(+)(in) = a ubiquinol + NAD(+) + 4 H(+)(out)</text>
        <dbReference type="Rhea" id="RHEA:29091"/>
        <dbReference type="Rhea" id="RHEA-COMP:9565"/>
        <dbReference type="Rhea" id="RHEA-COMP:9566"/>
        <dbReference type="ChEBI" id="CHEBI:15378"/>
        <dbReference type="ChEBI" id="CHEBI:16389"/>
        <dbReference type="ChEBI" id="CHEBI:17976"/>
        <dbReference type="ChEBI" id="CHEBI:57540"/>
        <dbReference type="ChEBI" id="CHEBI:57945"/>
        <dbReference type="EC" id="7.1.1.2"/>
    </reaction>
</comment>
<dbReference type="AlphaFoldDB" id="A0A8T9JCJ3"/>
<evidence type="ECO:0000256" key="4">
    <source>
        <dbReference type="ARBA" id="ARBA00016612"/>
    </source>
</evidence>
<geneLocation type="mitochondrion" evidence="17"/>
<keyword evidence="12 16" id="KW-0830">Ubiquinone</keyword>
<dbReference type="GO" id="GO:0016651">
    <property type="term" value="F:oxidoreductase activity, acting on NAD(P)H"/>
    <property type="evidence" value="ECO:0007669"/>
    <property type="project" value="InterPro"/>
</dbReference>
<accession>A0A8T9JCJ3</accession>
<dbReference type="PANTHER" id="PTHR11434">
    <property type="entry name" value="NADH-UBIQUINONE OXIDOREDUCTASE SUBUNIT ND4L"/>
    <property type="match status" value="1"/>
</dbReference>
<dbReference type="InterPro" id="IPR039428">
    <property type="entry name" value="NUOK/Mnh_C1-like"/>
</dbReference>
<keyword evidence="6 16" id="KW-0679">Respiratory chain</keyword>
<dbReference type="GeneID" id="71887247"/>
<keyword evidence="9 16" id="KW-0249">Electron transport</keyword>
<evidence type="ECO:0000256" key="2">
    <source>
        <dbReference type="ARBA" id="ARBA00010519"/>
    </source>
</evidence>
<keyword evidence="16" id="KW-0999">Mitochondrion inner membrane</keyword>
<dbReference type="Gene3D" id="1.10.287.3510">
    <property type="match status" value="1"/>
</dbReference>
<keyword evidence="11 16" id="KW-0520">NAD</keyword>
<comment type="subcellular location">
    <subcellularLocation>
        <location evidence="16">Mitochondrion inner membrane</location>
        <topology evidence="16">Multi-pass membrane protein</topology>
    </subcellularLocation>
    <subcellularLocation>
        <location evidence="1">Mitochondrion membrane</location>
        <topology evidence="1">Multi-pass membrane protein</topology>
    </subcellularLocation>
</comment>
<dbReference type="InterPro" id="IPR001133">
    <property type="entry name" value="NADH_UbQ_OxRdtase_chain4L/K"/>
</dbReference>
<evidence type="ECO:0000256" key="11">
    <source>
        <dbReference type="ARBA" id="ARBA00023027"/>
    </source>
</evidence>
<evidence type="ECO:0000256" key="3">
    <source>
        <dbReference type="ARBA" id="ARBA00012944"/>
    </source>
</evidence>
<keyword evidence="10 16" id="KW-1133">Transmembrane helix</keyword>
<evidence type="ECO:0000256" key="7">
    <source>
        <dbReference type="ARBA" id="ARBA00022692"/>
    </source>
</evidence>
<dbReference type="GO" id="GO:0005743">
    <property type="term" value="C:mitochondrial inner membrane"/>
    <property type="evidence" value="ECO:0007669"/>
    <property type="project" value="UniProtKB-SubCell"/>
</dbReference>
<keyword evidence="5 16" id="KW-0813">Transport</keyword>
<dbReference type="PANTHER" id="PTHR11434:SF0">
    <property type="entry name" value="NADH-UBIQUINONE OXIDOREDUCTASE CHAIN 4L"/>
    <property type="match status" value="1"/>
</dbReference>
<evidence type="ECO:0000256" key="1">
    <source>
        <dbReference type="ARBA" id="ARBA00004225"/>
    </source>
</evidence>
<proteinExistence type="inferred from homology"/>
<evidence type="ECO:0000256" key="6">
    <source>
        <dbReference type="ARBA" id="ARBA00022660"/>
    </source>
</evidence>